<dbReference type="PROSITE" id="PS50855">
    <property type="entry name" value="COX1"/>
    <property type="match status" value="1"/>
</dbReference>
<accession>A0A1U7AFS3</accession>
<feature type="transmembrane region" description="Helical" evidence="15">
    <location>
        <begin position="21"/>
        <end position="40"/>
    </location>
</feature>
<feature type="domain" description="Cytochrome oxidase subunit I profile" evidence="16">
    <location>
        <begin position="3"/>
        <end position="516"/>
    </location>
</feature>
<evidence type="ECO:0000256" key="10">
    <source>
        <dbReference type="ARBA" id="ARBA00022982"/>
    </source>
</evidence>
<dbReference type="GO" id="GO:0006123">
    <property type="term" value="P:mitochondrial electron transport, cytochrome c to oxygen"/>
    <property type="evidence" value="ECO:0007669"/>
    <property type="project" value="TreeGrafter"/>
</dbReference>
<feature type="transmembrane region" description="Helical" evidence="15">
    <location>
        <begin position="247"/>
        <end position="265"/>
    </location>
</feature>
<feature type="transmembrane region" description="Helical" evidence="15">
    <location>
        <begin position="383"/>
        <end position="409"/>
    </location>
</feature>
<reference evidence="17" key="1">
    <citation type="journal article" date="2017" name="Mol. Phylogenet. Evol.">
        <title>Phylogenetic analysis of two Plectus mitochondrial genomes (Nematoda: Plectida) supports a sister group relationship between Plectida and Rhabditida within Chromadorea.</title>
        <authorList>
            <person name="Kim J."/>
            <person name="Kern E."/>
            <person name="Kim T."/>
            <person name="Sim M."/>
            <person name="Kim J."/>
            <person name="Kim Y."/>
            <person name="Park C."/>
            <person name="Nadler S.A."/>
            <person name="Park J.K."/>
        </authorList>
    </citation>
    <scope>NUCLEOTIDE SEQUENCE</scope>
</reference>
<dbReference type="GO" id="GO:0020037">
    <property type="term" value="F:heme binding"/>
    <property type="evidence" value="ECO:0007669"/>
    <property type="project" value="InterPro"/>
</dbReference>
<evidence type="ECO:0000256" key="9">
    <source>
        <dbReference type="ARBA" id="ARBA00022967"/>
    </source>
</evidence>
<evidence type="ECO:0000256" key="14">
    <source>
        <dbReference type="RuleBase" id="RU000369"/>
    </source>
</evidence>
<dbReference type="EC" id="7.1.1.9" evidence="14"/>
<sequence length="516" mass="57214">MSNFFFTRWFMSCNHKDIGTFYLLFSLWSGLMGGSFSVLLRFELATPGSFYNNAQLYNSILTAHAFIMIFFFMVMPGLVGGFGNWMLPLMLCAPDMSYPRLNNLSFWLLPSSILLMVSSAMTDSGAGTSWTVYPPLSSTLGHPGSAVDLAIFSLHLAGISSILGSINFMVTTSNLRNVSISINQLSLFIWTTIVTTFLLVLSLPVLAGAITMVLTDRNISTAFFDPSAGGNVVLYQHLFWFFGHPEVYILILPAFGIISQASLFISGKKEIFGALGMVYAVLGIALLGCVVWAHHMFTVGLDLDTRAYFTSATMVIAIPTAIKVFSWITTLFGTRMVFHPLLLWVLGFIFLFTVGGLTGVVLSNSNLDIILHDSYYVVAHFHYVLSLGAVFGIFAGATFWFTLITGFVLDKTLMSAVFILMFTGVNLTFLPLHFAGLHGFPRKYTEYPDAFFVWNMVASFGPLISLFASFLLIFTFVDSMFMFRKVLSENSTSSMIEWNQTVPMAHSYNQSVLQLV</sequence>
<feature type="transmembrane region" description="Helical" evidence="15">
    <location>
        <begin position="104"/>
        <end position="126"/>
    </location>
</feature>
<comment type="subcellular location">
    <subcellularLocation>
        <location evidence="2">Membrane</location>
        <topology evidence="2">Multi-pass membrane protein</topology>
    </subcellularLocation>
    <subcellularLocation>
        <location evidence="14">Mitochondrion inner membrane</location>
        <topology evidence="14">Multi-pass membrane protein</topology>
    </subcellularLocation>
</comment>
<dbReference type="Gene3D" id="1.20.210.10">
    <property type="entry name" value="Cytochrome c oxidase-like, subunit I domain"/>
    <property type="match status" value="1"/>
</dbReference>
<feature type="transmembrane region" description="Helical" evidence="15">
    <location>
        <begin position="60"/>
        <end position="83"/>
    </location>
</feature>
<dbReference type="EMBL" id="KX017524">
    <property type="protein sequence ID" value="AOW68752.1"/>
    <property type="molecule type" value="Genomic_DNA"/>
</dbReference>
<dbReference type="GO" id="GO:0005743">
    <property type="term" value="C:mitochondrial inner membrane"/>
    <property type="evidence" value="ECO:0007669"/>
    <property type="project" value="UniProtKB-SubCell"/>
</dbReference>
<name>A0A1U7AFS3_9BILA</name>
<comment type="function">
    <text evidence="14">Component of the cytochrome c oxidase, the last enzyme in the mitochondrial electron transport chain which drives oxidative phosphorylation. The respiratory chain contains 3 multisubunit complexes succinate dehydrogenase (complex II, CII), ubiquinol-cytochrome c oxidoreductase (cytochrome b-c1 complex, complex III, CIII) and cytochrome c oxidase (complex IV, CIV), that cooperate to transfer electrons derived from NADH and succinate to molecular oxygen, creating an electrochemical gradient over the inner membrane that drives transmembrane transport and the ATP synthase. Cytochrome c oxidase is the component of the respiratory chain that catalyzes the reduction of oxygen to water. Electrons originating from reduced cytochrome c in the intermembrane space (IMS) are transferred via the dinuclear copper A center (CU(A)) of subunit 2 and heme A of subunit 1 to the active site in subunit 1, a binuclear center (BNC) formed by heme A3 and copper B (CU(B)). The BNC reduces molecular oxygen to 2 water molecules using 4 electrons from cytochrome c in the IMS and 4 protons from the mitochondrial matrix.</text>
</comment>
<keyword evidence="14" id="KW-0349">Heme</keyword>
<keyword evidence="11 15" id="KW-1133">Transmembrane helix</keyword>
<dbReference type="InterPro" id="IPR023615">
    <property type="entry name" value="Cyt_c_Oxase_su1_BS"/>
</dbReference>
<comment type="pathway">
    <text evidence="3 14">Energy metabolism; oxidative phosphorylation.</text>
</comment>
<comment type="cofactor">
    <cofactor evidence="1">
        <name>heme</name>
        <dbReference type="ChEBI" id="CHEBI:30413"/>
    </cofactor>
</comment>
<feature type="transmembrane region" description="Helical" evidence="15">
    <location>
        <begin position="307"/>
        <end position="329"/>
    </location>
</feature>
<dbReference type="InterPro" id="IPR033944">
    <property type="entry name" value="Cyt_c_oxase_su1_dom"/>
</dbReference>
<dbReference type="Pfam" id="PF00115">
    <property type="entry name" value="COX1"/>
    <property type="match status" value="1"/>
</dbReference>
<evidence type="ECO:0000256" key="2">
    <source>
        <dbReference type="ARBA" id="ARBA00004141"/>
    </source>
</evidence>
<dbReference type="GO" id="GO:0046872">
    <property type="term" value="F:metal ion binding"/>
    <property type="evidence" value="ECO:0007669"/>
    <property type="project" value="UniProtKB-KW"/>
</dbReference>
<dbReference type="CDD" id="cd01663">
    <property type="entry name" value="Cyt_c_Oxidase_I"/>
    <property type="match status" value="1"/>
</dbReference>
<keyword evidence="14 17" id="KW-0496">Mitochondrion</keyword>
<geneLocation type="mitochondrion" evidence="17"/>
<evidence type="ECO:0000256" key="13">
    <source>
        <dbReference type="ARBA" id="ARBA00049512"/>
    </source>
</evidence>
<evidence type="ECO:0000259" key="16">
    <source>
        <dbReference type="PROSITE" id="PS50855"/>
    </source>
</evidence>
<dbReference type="PRINTS" id="PR01165">
    <property type="entry name" value="CYCOXIDASEI"/>
</dbReference>
<keyword evidence="8" id="KW-0460">Magnesium</keyword>
<feature type="transmembrane region" description="Helical" evidence="15">
    <location>
        <begin position="146"/>
        <end position="166"/>
    </location>
</feature>
<feature type="transmembrane region" description="Helical" evidence="15">
    <location>
        <begin position="341"/>
        <end position="363"/>
    </location>
</feature>
<dbReference type="InterPro" id="IPR036927">
    <property type="entry name" value="Cyt_c_oxase-like_su1_sf"/>
</dbReference>
<evidence type="ECO:0000256" key="4">
    <source>
        <dbReference type="ARBA" id="ARBA00009578"/>
    </source>
</evidence>
<dbReference type="PROSITE" id="PS00077">
    <property type="entry name" value="COX1_CUB"/>
    <property type="match status" value="1"/>
</dbReference>
<keyword evidence="14" id="KW-0479">Metal-binding</keyword>
<keyword evidence="14" id="KW-0408">Iron</keyword>
<comment type="similarity">
    <text evidence="4 14">Belongs to the heme-copper respiratory oxidase family.</text>
</comment>
<evidence type="ECO:0000256" key="15">
    <source>
        <dbReference type="SAM" id="Phobius"/>
    </source>
</evidence>
<keyword evidence="10 14" id="KW-0249">Electron transport</keyword>
<evidence type="ECO:0000256" key="1">
    <source>
        <dbReference type="ARBA" id="ARBA00001971"/>
    </source>
</evidence>
<dbReference type="PANTHER" id="PTHR10422">
    <property type="entry name" value="CYTOCHROME C OXIDASE SUBUNIT 1"/>
    <property type="match status" value="1"/>
</dbReference>
<dbReference type="UniPathway" id="UPA00705"/>
<keyword evidence="7 14" id="KW-0812">Transmembrane</keyword>
<dbReference type="GO" id="GO:0015990">
    <property type="term" value="P:electron transport coupled proton transport"/>
    <property type="evidence" value="ECO:0007669"/>
    <property type="project" value="TreeGrafter"/>
</dbReference>
<feature type="transmembrane region" description="Helical" evidence="15">
    <location>
        <begin position="272"/>
        <end position="295"/>
    </location>
</feature>
<evidence type="ECO:0000256" key="6">
    <source>
        <dbReference type="ARBA" id="ARBA00022660"/>
    </source>
</evidence>
<dbReference type="GO" id="GO:0045277">
    <property type="term" value="C:respiratory chain complex IV"/>
    <property type="evidence" value="ECO:0007669"/>
    <property type="project" value="InterPro"/>
</dbReference>
<dbReference type="InterPro" id="IPR023616">
    <property type="entry name" value="Cyt_c_oxase-like_su1_dom"/>
</dbReference>
<evidence type="ECO:0000256" key="12">
    <source>
        <dbReference type="ARBA" id="ARBA00023136"/>
    </source>
</evidence>
<dbReference type="SUPFAM" id="SSF81442">
    <property type="entry name" value="Cytochrome c oxidase subunit I-like"/>
    <property type="match status" value="1"/>
</dbReference>
<evidence type="ECO:0000256" key="5">
    <source>
        <dbReference type="ARBA" id="ARBA00015947"/>
    </source>
</evidence>
<feature type="transmembrane region" description="Helical" evidence="15">
    <location>
        <begin position="187"/>
        <end position="214"/>
    </location>
</feature>
<keyword evidence="12 14" id="KW-0472">Membrane</keyword>
<keyword evidence="14" id="KW-0813">Transport</keyword>
<keyword evidence="14" id="KW-0999">Mitochondrion inner membrane</keyword>
<evidence type="ECO:0000256" key="7">
    <source>
        <dbReference type="ARBA" id="ARBA00022692"/>
    </source>
</evidence>
<feature type="transmembrane region" description="Helical" evidence="15">
    <location>
        <begin position="452"/>
        <end position="477"/>
    </location>
</feature>
<evidence type="ECO:0000256" key="8">
    <source>
        <dbReference type="ARBA" id="ARBA00022842"/>
    </source>
</evidence>
<evidence type="ECO:0000256" key="3">
    <source>
        <dbReference type="ARBA" id="ARBA00004673"/>
    </source>
</evidence>
<keyword evidence="14" id="KW-0186">Copper</keyword>
<dbReference type="PANTHER" id="PTHR10422:SF18">
    <property type="entry name" value="CYTOCHROME C OXIDASE SUBUNIT 1"/>
    <property type="match status" value="1"/>
</dbReference>
<organism evidence="17">
    <name type="scientific">Plectus aquatilis</name>
    <dbReference type="NCBI Taxonomy" id="70222"/>
    <lineage>
        <taxon>Eukaryota</taxon>
        <taxon>Metazoa</taxon>
        <taxon>Ecdysozoa</taxon>
        <taxon>Nematoda</taxon>
        <taxon>Chromadorea</taxon>
        <taxon>Plectida</taxon>
        <taxon>Plectina</taxon>
        <taxon>Plectoidea</taxon>
        <taxon>Plectidae</taxon>
        <taxon>Plectus</taxon>
    </lineage>
</organism>
<evidence type="ECO:0000256" key="11">
    <source>
        <dbReference type="ARBA" id="ARBA00022989"/>
    </source>
</evidence>
<evidence type="ECO:0000313" key="17">
    <source>
        <dbReference type="EMBL" id="AOW68752.1"/>
    </source>
</evidence>
<gene>
    <name evidence="17" type="primary">COX1</name>
</gene>
<dbReference type="InterPro" id="IPR000883">
    <property type="entry name" value="Cyt_C_Oxase_1"/>
</dbReference>
<keyword evidence="9" id="KW-1278">Translocase</keyword>
<proteinExistence type="inferred from homology"/>
<dbReference type="GO" id="GO:0004129">
    <property type="term" value="F:cytochrome-c oxidase activity"/>
    <property type="evidence" value="ECO:0007669"/>
    <property type="project" value="UniProtKB-EC"/>
</dbReference>
<keyword evidence="6 14" id="KW-0679">Respiratory chain</keyword>
<protein>
    <recommendedName>
        <fullName evidence="5 14">Cytochrome c oxidase subunit 1</fullName>
        <ecNumber evidence="14">7.1.1.9</ecNumber>
    </recommendedName>
</protein>
<feature type="transmembrane region" description="Helical" evidence="15">
    <location>
        <begin position="416"/>
        <end position="440"/>
    </location>
</feature>
<dbReference type="AlphaFoldDB" id="A0A1U7AFS3"/>
<comment type="catalytic activity">
    <reaction evidence="13">
        <text>4 Fe(II)-[cytochrome c] + O2 + 8 H(+)(in) = 4 Fe(III)-[cytochrome c] + 2 H2O + 4 H(+)(out)</text>
        <dbReference type="Rhea" id="RHEA:11436"/>
        <dbReference type="Rhea" id="RHEA-COMP:10350"/>
        <dbReference type="Rhea" id="RHEA-COMP:14399"/>
        <dbReference type="ChEBI" id="CHEBI:15377"/>
        <dbReference type="ChEBI" id="CHEBI:15378"/>
        <dbReference type="ChEBI" id="CHEBI:15379"/>
        <dbReference type="ChEBI" id="CHEBI:29033"/>
        <dbReference type="ChEBI" id="CHEBI:29034"/>
        <dbReference type="EC" id="7.1.1.9"/>
    </reaction>
    <physiologicalReaction direction="left-to-right" evidence="13">
        <dbReference type="Rhea" id="RHEA:11437"/>
    </physiologicalReaction>
</comment>